<keyword evidence="2" id="KW-0812">Transmembrane</keyword>
<evidence type="ECO:0008006" key="5">
    <source>
        <dbReference type="Google" id="ProtNLM"/>
    </source>
</evidence>
<organism evidence="3 4">
    <name type="scientific">Actinacidiphila guanduensis</name>
    <dbReference type="NCBI Taxonomy" id="310781"/>
    <lineage>
        <taxon>Bacteria</taxon>
        <taxon>Bacillati</taxon>
        <taxon>Actinomycetota</taxon>
        <taxon>Actinomycetes</taxon>
        <taxon>Kitasatosporales</taxon>
        <taxon>Streptomycetaceae</taxon>
        <taxon>Actinacidiphila</taxon>
    </lineage>
</organism>
<evidence type="ECO:0000313" key="3">
    <source>
        <dbReference type="EMBL" id="SDN73263.1"/>
    </source>
</evidence>
<dbReference type="OrthoDB" id="5966662at2"/>
<dbReference type="Proteomes" id="UP000199341">
    <property type="component" value="Unassembled WGS sequence"/>
</dbReference>
<feature type="transmembrane region" description="Helical" evidence="2">
    <location>
        <begin position="115"/>
        <end position="139"/>
    </location>
</feature>
<evidence type="ECO:0000256" key="2">
    <source>
        <dbReference type="SAM" id="Phobius"/>
    </source>
</evidence>
<proteinExistence type="predicted"/>
<protein>
    <recommendedName>
        <fullName evidence="5">DUF2752 domain-containing protein</fullName>
    </recommendedName>
</protein>
<gene>
    <name evidence="3" type="ORF">SAMN05216259_105342</name>
</gene>
<feature type="transmembrane region" description="Helical" evidence="2">
    <location>
        <begin position="159"/>
        <end position="181"/>
    </location>
</feature>
<dbReference type="Pfam" id="PF10825">
    <property type="entry name" value="DUF2752"/>
    <property type="match status" value="1"/>
</dbReference>
<evidence type="ECO:0000313" key="4">
    <source>
        <dbReference type="Proteomes" id="UP000199341"/>
    </source>
</evidence>
<keyword evidence="2" id="KW-1133">Transmembrane helix</keyword>
<feature type="compositionally biased region" description="Low complexity" evidence="1">
    <location>
        <begin position="39"/>
        <end position="48"/>
    </location>
</feature>
<dbReference type="AlphaFoldDB" id="A0A1H0DTA4"/>
<keyword evidence="4" id="KW-1185">Reference proteome</keyword>
<reference evidence="3 4" key="1">
    <citation type="submission" date="2016-10" db="EMBL/GenBank/DDBJ databases">
        <authorList>
            <person name="de Groot N.N."/>
        </authorList>
    </citation>
    <scope>NUCLEOTIDE SEQUENCE [LARGE SCALE GENOMIC DNA]</scope>
    <source>
        <strain evidence="3 4">CGMCC 4.2022</strain>
    </source>
</reference>
<keyword evidence="2" id="KW-0472">Membrane</keyword>
<dbReference type="InterPro" id="IPR021215">
    <property type="entry name" value="DUF2752"/>
</dbReference>
<dbReference type="EMBL" id="FNIE01000005">
    <property type="protein sequence ID" value="SDN73263.1"/>
    <property type="molecule type" value="Genomic_DNA"/>
</dbReference>
<sequence>MQGRSSGPRVRALRLRASGGRIGPVTPPVRGTLPPSQTRPLPAAPAAAPRPGAVRRAAVPLGVLAAVAGGFAYVGAVDPNTPGHYPVCPLLYYTGVYCPGCGGLRSAYAVAHGRFGTALGCNALAVAGYAVFAVVWAVWLVRAVRGRPFEPVLRPSHRWALLALVLAFTVVRNLPFGAALAP</sequence>
<feature type="transmembrane region" description="Helical" evidence="2">
    <location>
        <begin position="57"/>
        <end position="76"/>
    </location>
</feature>
<feature type="region of interest" description="Disordered" evidence="1">
    <location>
        <begin position="17"/>
        <end position="48"/>
    </location>
</feature>
<evidence type="ECO:0000256" key="1">
    <source>
        <dbReference type="SAM" id="MobiDB-lite"/>
    </source>
</evidence>
<dbReference type="STRING" id="310781.SAMN05216259_105342"/>
<name>A0A1H0DTA4_9ACTN</name>
<accession>A0A1H0DTA4</accession>